<accession>A0A9X3F3K1</accession>
<feature type="compositionally biased region" description="Polar residues" evidence="1">
    <location>
        <begin position="47"/>
        <end position="85"/>
    </location>
</feature>
<dbReference type="RefSeq" id="WP_267773961.1">
    <property type="nucleotide sequence ID" value="NZ_JAPNKE010000002.1"/>
</dbReference>
<evidence type="ECO:0000256" key="1">
    <source>
        <dbReference type="SAM" id="MobiDB-lite"/>
    </source>
</evidence>
<feature type="region of interest" description="Disordered" evidence="1">
    <location>
        <begin position="29"/>
        <end position="90"/>
    </location>
</feature>
<keyword evidence="3" id="KW-1185">Reference proteome</keyword>
<evidence type="ECO:0000313" key="2">
    <source>
        <dbReference type="EMBL" id="MCY1010848.1"/>
    </source>
</evidence>
<dbReference type="EMBL" id="JAPNKE010000002">
    <property type="protein sequence ID" value="MCY1010848.1"/>
    <property type="molecule type" value="Genomic_DNA"/>
</dbReference>
<dbReference type="AlphaFoldDB" id="A0A9X3F3K1"/>
<organism evidence="2 3">
    <name type="scientific">Nannocystis pusilla</name>
    <dbReference type="NCBI Taxonomy" id="889268"/>
    <lineage>
        <taxon>Bacteria</taxon>
        <taxon>Pseudomonadati</taxon>
        <taxon>Myxococcota</taxon>
        <taxon>Polyangia</taxon>
        <taxon>Nannocystales</taxon>
        <taxon>Nannocystaceae</taxon>
        <taxon>Nannocystis</taxon>
    </lineage>
</organism>
<comment type="caution">
    <text evidence="2">The sequence shown here is derived from an EMBL/GenBank/DDBJ whole genome shotgun (WGS) entry which is preliminary data.</text>
</comment>
<sequence length="137" mass="13988">MPRPSLAVPMLLTSVAACTSPQYAIYQQQHAGDGSSGASASNDTGAETSSDSPLTNSGPNSTAETHATATTQSESEGTAGDSASTGDDGKAVPVAVEVFVEPSPVTEVGPVQVSISTSRPVASIDVFKRMRTKTCRW</sequence>
<dbReference type="Proteomes" id="UP001150924">
    <property type="component" value="Unassembled WGS sequence"/>
</dbReference>
<proteinExistence type="predicted"/>
<evidence type="ECO:0000313" key="3">
    <source>
        <dbReference type="Proteomes" id="UP001150924"/>
    </source>
</evidence>
<protein>
    <submittedName>
        <fullName evidence="2">Uncharacterized protein</fullName>
    </submittedName>
</protein>
<reference evidence="2" key="1">
    <citation type="submission" date="2022-11" db="EMBL/GenBank/DDBJ databases">
        <title>Minimal conservation of predation-associated metabolite biosynthetic gene clusters underscores biosynthetic potential of Myxococcota including descriptions for ten novel species: Archangium lansinium sp. nov., Myxococcus landrumus sp. nov., Nannocystis bai.</title>
        <authorList>
            <person name="Ahearne A."/>
            <person name="Stevens C."/>
            <person name="Phillips K."/>
        </authorList>
    </citation>
    <scope>NUCLEOTIDE SEQUENCE</scope>
    <source>
        <strain evidence="2">Na p29</strain>
    </source>
</reference>
<feature type="compositionally biased region" description="Low complexity" evidence="1">
    <location>
        <begin position="31"/>
        <end position="46"/>
    </location>
</feature>
<name>A0A9X3F3K1_9BACT</name>
<gene>
    <name evidence="2" type="ORF">OV079_35850</name>
</gene>
<dbReference type="PROSITE" id="PS51257">
    <property type="entry name" value="PROKAR_LIPOPROTEIN"/>
    <property type="match status" value="1"/>
</dbReference>